<gene>
    <name evidence="1" type="ORF">COOX1_1320</name>
</gene>
<name>A0A6F9E4L6_9BACL</name>
<proteinExistence type="predicted"/>
<protein>
    <recommendedName>
        <fullName evidence="3">CN hydrolase domain-containing protein</fullName>
    </recommendedName>
</protein>
<dbReference type="InterPro" id="IPR044149">
    <property type="entry name" value="Nitrilases_CHs"/>
</dbReference>
<evidence type="ECO:0000313" key="2">
    <source>
        <dbReference type="Proteomes" id="UP000502196"/>
    </source>
</evidence>
<dbReference type="PANTHER" id="PTHR46044">
    <property type="entry name" value="NITRILASE"/>
    <property type="match status" value="1"/>
</dbReference>
<accession>A0A6F9E4L6</accession>
<dbReference type="RefSeq" id="WP_170085315.1">
    <property type="nucleotide sequence ID" value="NZ_CP047971.1"/>
</dbReference>
<dbReference type="Proteomes" id="UP000502196">
    <property type="component" value="Chromosome"/>
</dbReference>
<dbReference type="InterPro" id="IPR036526">
    <property type="entry name" value="C-N_Hydrolase_sf"/>
</dbReference>
<dbReference type="Gene3D" id="3.60.110.10">
    <property type="entry name" value="Carbon-nitrogen hydrolase"/>
    <property type="match status" value="1"/>
</dbReference>
<dbReference type="EMBL" id="LR792683">
    <property type="protein sequence ID" value="CAB3392257.1"/>
    <property type="molecule type" value="Genomic_DNA"/>
</dbReference>
<reference evidence="1 2" key="1">
    <citation type="submission" date="2020-04" db="EMBL/GenBank/DDBJ databases">
        <authorList>
            <person name="Hogendoorn C."/>
        </authorList>
    </citation>
    <scope>NUCLEOTIDE SEQUENCE [LARGE SCALE GENOMIC DNA]</scope>
    <source>
        <strain evidence="1">COOX1</strain>
    </source>
</reference>
<dbReference type="GO" id="GO:0003824">
    <property type="term" value="F:catalytic activity"/>
    <property type="evidence" value="ECO:0007669"/>
    <property type="project" value="InterPro"/>
</dbReference>
<sequence>MISTSQYVTKEMYRQDLYGQDDLENFPEEISRGGTTIVDPFGQYVEGPLYSREGILYADLDLGVLDEAHYEFDPIGHYSRPVVFRLVVNEPPQR</sequence>
<dbReference type="PANTHER" id="PTHR46044:SF1">
    <property type="entry name" value="CN HYDROLASE DOMAIN-CONTAINING PROTEIN"/>
    <property type="match status" value="1"/>
</dbReference>
<evidence type="ECO:0000313" key="1">
    <source>
        <dbReference type="EMBL" id="CAB3392257.1"/>
    </source>
</evidence>
<evidence type="ECO:0008006" key="3">
    <source>
        <dbReference type="Google" id="ProtNLM"/>
    </source>
</evidence>
<dbReference type="AlphaFoldDB" id="A0A6F9E4L6"/>
<dbReference type="SUPFAM" id="SSF56317">
    <property type="entry name" value="Carbon-nitrogen hydrolase"/>
    <property type="match status" value="1"/>
</dbReference>
<organism evidence="1 2">
    <name type="scientific">Kyrpidia spormannii</name>
    <dbReference type="NCBI Taxonomy" id="2055160"/>
    <lineage>
        <taxon>Bacteria</taxon>
        <taxon>Bacillati</taxon>
        <taxon>Bacillota</taxon>
        <taxon>Bacilli</taxon>
        <taxon>Bacillales</taxon>
        <taxon>Alicyclobacillaceae</taxon>
        <taxon>Kyrpidia</taxon>
    </lineage>
</organism>